<organism evidence="2 3">
    <name type="scientific">Anisodus acutangulus</name>
    <dbReference type="NCBI Taxonomy" id="402998"/>
    <lineage>
        <taxon>Eukaryota</taxon>
        <taxon>Viridiplantae</taxon>
        <taxon>Streptophyta</taxon>
        <taxon>Embryophyta</taxon>
        <taxon>Tracheophyta</taxon>
        <taxon>Spermatophyta</taxon>
        <taxon>Magnoliopsida</taxon>
        <taxon>eudicotyledons</taxon>
        <taxon>Gunneridae</taxon>
        <taxon>Pentapetalae</taxon>
        <taxon>asterids</taxon>
        <taxon>lamiids</taxon>
        <taxon>Solanales</taxon>
        <taxon>Solanaceae</taxon>
        <taxon>Solanoideae</taxon>
        <taxon>Hyoscyameae</taxon>
        <taxon>Anisodus</taxon>
    </lineage>
</organism>
<feature type="region of interest" description="Disordered" evidence="1">
    <location>
        <begin position="74"/>
        <end position="99"/>
    </location>
</feature>
<protein>
    <submittedName>
        <fullName evidence="2">Uncharacterized protein</fullName>
    </submittedName>
</protein>
<gene>
    <name evidence="2" type="ORF">K7X08_004431</name>
</gene>
<reference evidence="3" key="1">
    <citation type="journal article" date="2023" name="Proc. Natl. Acad. Sci. U.S.A.">
        <title>Genomic and structural basis for evolution of tropane alkaloid biosynthesis.</title>
        <authorList>
            <person name="Wanga Y.-J."/>
            <person name="Taina T."/>
            <person name="Yua J.-Y."/>
            <person name="Lia J."/>
            <person name="Xua B."/>
            <person name="Chenc J."/>
            <person name="D'Auriad J.C."/>
            <person name="Huanga J.-P."/>
            <person name="Huanga S.-X."/>
        </authorList>
    </citation>
    <scope>NUCLEOTIDE SEQUENCE [LARGE SCALE GENOMIC DNA]</scope>
    <source>
        <strain evidence="3">cv. KIB-2019</strain>
    </source>
</reference>
<evidence type="ECO:0000313" key="2">
    <source>
        <dbReference type="EMBL" id="KAJ8560373.1"/>
    </source>
</evidence>
<feature type="compositionally biased region" description="Low complexity" evidence="1">
    <location>
        <begin position="82"/>
        <end position="99"/>
    </location>
</feature>
<evidence type="ECO:0000313" key="3">
    <source>
        <dbReference type="Proteomes" id="UP001152561"/>
    </source>
</evidence>
<comment type="caution">
    <text evidence="2">The sequence shown here is derived from an EMBL/GenBank/DDBJ whole genome shotgun (WGS) entry which is preliminary data.</text>
</comment>
<dbReference type="Proteomes" id="UP001152561">
    <property type="component" value="Unassembled WGS sequence"/>
</dbReference>
<evidence type="ECO:0000256" key="1">
    <source>
        <dbReference type="SAM" id="MobiDB-lite"/>
    </source>
</evidence>
<dbReference type="OrthoDB" id="10492812at2759"/>
<name>A0A9Q1MKQ0_9SOLA</name>
<keyword evidence="3" id="KW-1185">Reference proteome</keyword>
<sequence>MLAPVVALPAPARFKSYGNVIVVRSNNCKRMVVATKAAYTRTPMDTPGAYQVIDEESGDKYIVWGGAEDDSHIPSKDVLSWSPNNNNPQTQSSTNQGFK</sequence>
<proteinExistence type="predicted"/>
<dbReference type="AlphaFoldDB" id="A0A9Q1MKQ0"/>
<accession>A0A9Q1MKQ0</accession>
<dbReference type="EMBL" id="JAJAGQ010000006">
    <property type="protein sequence ID" value="KAJ8560373.1"/>
    <property type="molecule type" value="Genomic_DNA"/>
</dbReference>